<dbReference type="AlphaFoldDB" id="A0A7F8R860"/>
<dbReference type="KEGG" id="lww:115942726"/>
<keyword evidence="2" id="KW-1133">Transmembrane helix</keyword>
<keyword evidence="3" id="KW-1185">Reference proteome</keyword>
<dbReference type="OrthoDB" id="10625377at2759"/>
<protein>
    <submittedName>
        <fullName evidence="4">Myotonin-protein kinase-like</fullName>
    </submittedName>
</protein>
<evidence type="ECO:0000256" key="1">
    <source>
        <dbReference type="SAM" id="MobiDB-lite"/>
    </source>
</evidence>
<keyword evidence="2" id="KW-0812">Transmembrane</keyword>
<evidence type="ECO:0000313" key="4">
    <source>
        <dbReference type="RefSeq" id="XP_030889595.1"/>
    </source>
</evidence>
<organism evidence="3 4">
    <name type="scientific">Leptonychotes weddellii</name>
    <name type="common">Weddell seal</name>
    <name type="synonym">Otaria weddellii</name>
    <dbReference type="NCBI Taxonomy" id="9713"/>
    <lineage>
        <taxon>Eukaryota</taxon>
        <taxon>Metazoa</taxon>
        <taxon>Chordata</taxon>
        <taxon>Craniata</taxon>
        <taxon>Vertebrata</taxon>
        <taxon>Euteleostomi</taxon>
        <taxon>Mammalia</taxon>
        <taxon>Eutheria</taxon>
        <taxon>Laurasiatheria</taxon>
        <taxon>Carnivora</taxon>
        <taxon>Caniformia</taxon>
        <taxon>Pinnipedia</taxon>
        <taxon>Phocidae</taxon>
        <taxon>Monachinae</taxon>
        <taxon>Lobodontini</taxon>
        <taxon>Leptonychotes</taxon>
    </lineage>
</organism>
<feature type="transmembrane region" description="Helical" evidence="2">
    <location>
        <begin position="64"/>
        <end position="86"/>
    </location>
</feature>
<gene>
    <name evidence="4" type="primary">LOC115942726</name>
</gene>
<dbReference type="GeneID" id="115942726"/>
<dbReference type="RefSeq" id="XP_030889595.1">
    <property type="nucleotide sequence ID" value="XM_031033735.1"/>
</dbReference>
<sequence>MRLSSPSSCHGGPQSRGHGSTFPYGPPAVALGQCPLVGPGPMHRRHLLLPARVPKPDLSEARSLLLFAVALAAAAALGCTGLVACADHLAPVWRHPGAAFAP</sequence>
<dbReference type="Proteomes" id="UP000245341">
    <property type="component" value="Unplaced"/>
</dbReference>
<evidence type="ECO:0000256" key="2">
    <source>
        <dbReference type="SAM" id="Phobius"/>
    </source>
</evidence>
<name>A0A7F8R860_LEPWE</name>
<evidence type="ECO:0000313" key="3">
    <source>
        <dbReference type="Proteomes" id="UP000245341"/>
    </source>
</evidence>
<feature type="region of interest" description="Disordered" evidence="1">
    <location>
        <begin position="1"/>
        <end position="24"/>
    </location>
</feature>
<proteinExistence type="predicted"/>
<keyword evidence="2" id="KW-0472">Membrane</keyword>
<reference evidence="4" key="1">
    <citation type="submission" date="2025-08" db="UniProtKB">
        <authorList>
            <consortium name="RefSeq"/>
        </authorList>
    </citation>
    <scope>IDENTIFICATION</scope>
    <source>
        <tissue evidence="4">Liver</tissue>
    </source>
</reference>
<accession>A0A7F8R860</accession>